<dbReference type="RefSeq" id="XP_036626998.1">
    <property type="nucleotide sequence ID" value="XM_036781143.1"/>
</dbReference>
<proteinExistence type="predicted"/>
<dbReference type="AlphaFoldDB" id="A0A8H6ZLX2"/>
<reference evidence="2" key="1">
    <citation type="submission" date="2019-07" db="EMBL/GenBank/DDBJ databases">
        <authorList>
            <person name="Palmer J.M."/>
        </authorList>
    </citation>
    <scope>NUCLEOTIDE SEQUENCE</scope>
    <source>
        <strain evidence="2">PC9</strain>
    </source>
</reference>
<evidence type="ECO:0008006" key="4">
    <source>
        <dbReference type="Google" id="ProtNLM"/>
    </source>
</evidence>
<dbReference type="EMBL" id="JACETU010000009">
    <property type="protein sequence ID" value="KAF7421140.1"/>
    <property type="molecule type" value="Genomic_DNA"/>
</dbReference>
<dbReference type="Proteomes" id="UP000623687">
    <property type="component" value="Unassembled WGS sequence"/>
</dbReference>
<evidence type="ECO:0000256" key="1">
    <source>
        <dbReference type="SAM" id="SignalP"/>
    </source>
</evidence>
<protein>
    <recommendedName>
        <fullName evidence="4">Secreted protein</fullName>
    </recommendedName>
</protein>
<accession>A0A8H6ZLX2</accession>
<organism evidence="2 3">
    <name type="scientific">Pleurotus ostreatus</name>
    <name type="common">Oyster mushroom</name>
    <name type="synonym">White-rot fungus</name>
    <dbReference type="NCBI Taxonomy" id="5322"/>
    <lineage>
        <taxon>Eukaryota</taxon>
        <taxon>Fungi</taxon>
        <taxon>Dikarya</taxon>
        <taxon>Basidiomycota</taxon>
        <taxon>Agaricomycotina</taxon>
        <taxon>Agaricomycetes</taxon>
        <taxon>Agaricomycetidae</taxon>
        <taxon>Agaricales</taxon>
        <taxon>Pleurotineae</taxon>
        <taxon>Pleurotaceae</taxon>
        <taxon>Pleurotus</taxon>
    </lineage>
</organism>
<evidence type="ECO:0000313" key="3">
    <source>
        <dbReference type="Proteomes" id="UP000623687"/>
    </source>
</evidence>
<keyword evidence="1" id="KW-0732">Signal</keyword>
<comment type="caution">
    <text evidence="2">The sequence shown here is derived from an EMBL/GenBank/DDBJ whole genome shotgun (WGS) entry which is preliminary data.</text>
</comment>
<gene>
    <name evidence="2" type="ORF">PC9H_011660</name>
</gene>
<keyword evidence="3" id="KW-1185">Reference proteome</keyword>
<feature type="signal peptide" evidence="1">
    <location>
        <begin position="1"/>
        <end position="19"/>
    </location>
</feature>
<sequence>MKFAAVFASVLVFVLVAVASPVEDVKPTAEPVTKSPEASQMCDASGRILREMEPSIVIQYTIADGARSPVWYTARHYLTDLISCGDDRARWHGFAPQPTLYKSCSLDLIKTLSMRLDVDKTSTDILENGRGTASLGLCLQKMPPTRSRRR</sequence>
<feature type="chain" id="PRO_5034308941" description="Secreted protein" evidence="1">
    <location>
        <begin position="20"/>
        <end position="150"/>
    </location>
</feature>
<name>A0A8H6ZLX2_PLEOS</name>
<evidence type="ECO:0000313" key="2">
    <source>
        <dbReference type="EMBL" id="KAF7421140.1"/>
    </source>
</evidence>
<dbReference type="VEuPathDB" id="FungiDB:PC9H_011660"/>
<dbReference type="GeneID" id="59381478"/>